<organism evidence="2 3">
    <name type="scientific">Tsukamurella phage TIN4</name>
    <dbReference type="NCBI Taxonomy" id="1636547"/>
    <lineage>
        <taxon>Viruses</taxon>
        <taxon>Duplodnaviria</taxon>
        <taxon>Heunggongvirae</taxon>
        <taxon>Uroviricota</taxon>
        <taxon>Caudoviricetes</taxon>
        <taxon>Tinduovirus</taxon>
        <taxon>Tinduovirus TIN3</taxon>
    </lineage>
</organism>
<name>A0A0K0N5N2_9CAUD</name>
<proteinExistence type="predicted"/>
<evidence type="ECO:0000313" key="3">
    <source>
        <dbReference type="Proteomes" id="UP000223234"/>
    </source>
</evidence>
<sequence>MKPDDSKYPLRCTCPTSPLLAYYGRNERGRAYVHVAAFKNKQTLCQMYTTDPVSIWCRVCGTWWNIFVKNEKLTAEERMSAPPVPEQKSKSRVLLDNPADDQ</sequence>
<accession>A0A0K0N5N2</accession>
<dbReference type="Proteomes" id="UP000223234">
    <property type="component" value="Segment"/>
</dbReference>
<evidence type="ECO:0000256" key="1">
    <source>
        <dbReference type="SAM" id="MobiDB-lite"/>
    </source>
</evidence>
<gene>
    <name evidence="2" type="ORF">TIN4_5</name>
</gene>
<protein>
    <submittedName>
        <fullName evidence="2">Uncharacterized protein</fullName>
    </submittedName>
</protein>
<reference evidence="2 3" key="1">
    <citation type="journal article" date="2015" name="Appl. Environ. Microbiol.">
        <title>Three of a Kind: Genetically Similar Tsukamurella Phages TIN2, TIN3, and TIN4.</title>
        <authorList>
            <person name="Dyson Z.A."/>
            <person name="Tucci J."/>
            <person name="Seviour R.J."/>
            <person name="Petrovski S."/>
        </authorList>
    </citation>
    <scope>NUCLEOTIDE SEQUENCE [LARGE SCALE GENOMIC DNA]</scope>
</reference>
<dbReference type="EMBL" id="KR011064">
    <property type="protein sequence ID" value="AKJ71911.1"/>
    <property type="molecule type" value="Genomic_DNA"/>
</dbReference>
<feature type="region of interest" description="Disordered" evidence="1">
    <location>
        <begin position="77"/>
        <end position="102"/>
    </location>
</feature>
<evidence type="ECO:0000313" key="2">
    <source>
        <dbReference type="EMBL" id="AKJ71911.1"/>
    </source>
</evidence>